<evidence type="ECO:0000313" key="8">
    <source>
        <dbReference type="EMBL" id="DAD92911.1"/>
    </source>
</evidence>
<protein>
    <recommendedName>
        <fullName evidence="2">Integrase</fullName>
    </recommendedName>
</protein>
<evidence type="ECO:0000256" key="1">
    <source>
        <dbReference type="ARBA" id="ARBA00008857"/>
    </source>
</evidence>
<dbReference type="PROSITE" id="PS51898">
    <property type="entry name" value="TYR_RECOMBINASE"/>
    <property type="match status" value="1"/>
</dbReference>
<dbReference type="GO" id="GO:0006310">
    <property type="term" value="P:DNA recombination"/>
    <property type="evidence" value="ECO:0007669"/>
    <property type="project" value="UniProtKB-KW"/>
</dbReference>
<evidence type="ECO:0000256" key="3">
    <source>
        <dbReference type="ARBA" id="ARBA00022679"/>
    </source>
</evidence>
<keyword evidence="6" id="KW-1160">Virus entry into host cell</keyword>
<proteinExistence type="inferred from homology"/>
<feature type="domain" description="Tyr recombinase" evidence="7">
    <location>
        <begin position="24"/>
        <end position="217"/>
    </location>
</feature>
<keyword evidence="5" id="KW-0233">DNA recombination</keyword>
<sequence length="223" mass="26560">MRQLRRLQRTKGYLRKTADKHGREIVKPFIKSDFDEMVRCCLNHRDKHNSESWKYRVWYRNYILLILGVNTGNRIETLIELTPRDIAGGQYTCKEMKTGKTQQFKMNDSVYAIVKEYIERYAIQPNEYIFESRQGLKGYPITRQQAWRVIKQLADEAGIKYPVACHSLRKSYGRWYWDSTHDLLTTQKLLMHESAAETMLYIMLEPSDIQDVRESINHTEKWG</sequence>
<dbReference type="PANTHER" id="PTHR30349">
    <property type="entry name" value="PHAGE INTEGRASE-RELATED"/>
    <property type="match status" value="1"/>
</dbReference>
<dbReference type="Gene3D" id="1.10.443.10">
    <property type="entry name" value="Intergrase catalytic core"/>
    <property type="match status" value="1"/>
</dbReference>
<dbReference type="GO" id="GO:0016740">
    <property type="term" value="F:transferase activity"/>
    <property type="evidence" value="ECO:0007669"/>
    <property type="project" value="UniProtKB-KW"/>
</dbReference>
<evidence type="ECO:0000259" key="7">
    <source>
        <dbReference type="PROSITE" id="PS51898"/>
    </source>
</evidence>
<reference evidence="8" key="1">
    <citation type="journal article" date="2021" name="Proc. Natl. Acad. Sci. U.S.A.">
        <title>A Catalog of Tens of Thousands of Viruses from Human Metagenomes Reveals Hidden Associations with Chronic Diseases.</title>
        <authorList>
            <person name="Tisza M.J."/>
            <person name="Buck C.B."/>
        </authorList>
    </citation>
    <scope>NUCLEOTIDE SEQUENCE</scope>
    <source>
        <strain evidence="8">CtxzZ3</strain>
    </source>
</reference>
<dbReference type="InterPro" id="IPR011010">
    <property type="entry name" value="DNA_brk_join_enz"/>
</dbReference>
<accession>A0A8S5NEX0</accession>
<evidence type="ECO:0000256" key="2">
    <source>
        <dbReference type="ARBA" id="ARBA00016082"/>
    </source>
</evidence>
<organism evidence="8">
    <name type="scientific">Siphoviridae sp. ctxzZ3</name>
    <dbReference type="NCBI Taxonomy" id="2826523"/>
    <lineage>
        <taxon>Viruses</taxon>
        <taxon>Duplodnaviria</taxon>
        <taxon>Heunggongvirae</taxon>
        <taxon>Uroviricota</taxon>
        <taxon>Caudoviricetes</taxon>
    </lineage>
</organism>
<keyword evidence="6" id="KW-1179">Viral genome integration</keyword>
<dbReference type="InterPro" id="IPR002104">
    <property type="entry name" value="Integrase_catalytic"/>
</dbReference>
<dbReference type="Pfam" id="PF00589">
    <property type="entry name" value="Phage_integrase"/>
    <property type="match status" value="1"/>
</dbReference>
<evidence type="ECO:0000256" key="6">
    <source>
        <dbReference type="ARBA" id="ARBA00023195"/>
    </source>
</evidence>
<dbReference type="GO" id="GO:0044826">
    <property type="term" value="P:viral genome integration into host DNA"/>
    <property type="evidence" value="ECO:0007669"/>
    <property type="project" value="UniProtKB-KW"/>
</dbReference>
<keyword evidence="3" id="KW-0808">Transferase</keyword>
<dbReference type="GO" id="GO:0015074">
    <property type="term" value="P:DNA integration"/>
    <property type="evidence" value="ECO:0007669"/>
    <property type="project" value="InterPro"/>
</dbReference>
<dbReference type="GO" id="GO:0003677">
    <property type="term" value="F:DNA binding"/>
    <property type="evidence" value="ECO:0007669"/>
    <property type="project" value="InterPro"/>
</dbReference>
<dbReference type="PANTHER" id="PTHR30349:SF82">
    <property type="entry name" value="INTEGRASE_RECOMBINASE YOEC-RELATED"/>
    <property type="match status" value="1"/>
</dbReference>
<dbReference type="InterPro" id="IPR013762">
    <property type="entry name" value="Integrase-like_cat_sf"/>
</dbReference>
<dbReference type="GO" id="GO:0075713">
    <property type="term" value="P:establishment of integrated proviral latency"/>
    <property type="evidence" value="ECO:0007669"/>
    <property type="project" value="UniProtKB-KW"/>
</dbReference>
<keyword evidence="6" id="KW-0229">DNA integration</keyword>
<dbReference type="InterPro" id="IPR050090">
    <property type="entry name" value="Tyrosine_recombinase_XerCD"/>
</dbReference>
<evidence type="ECO:0000256" key="5">
    <source>
        <dbReference type="ARBA" id="ARBA00023172"/>
    </source>
</evidence>
<dbReference type="GO" id="GO:0016787">
    <property type="term" value="F:hydrolase activity"/>
    <property type="evidence" value="ECO:0007669"/>
    <property type="project" value="UniProtKB-KW"/>
</dbReference>
<dbReference type="EMBL" id="BK015148">
    <property type="protein sequence ID" value="DAD92911.1"/>
    <property type="molecule type" value="Genomic_DNA"/>
</dbReference>
<evidence type="ECO:0000256" key="4">
    <source>
        <dbReference type="ARBA" id="ARBA00022801"/>
    </source>
</evidence>
<keyword evidence="4" id="KW-0378">Hydrolase</keyword>
<comment type="similarity">
    <text evidence="1">Belongs to the 'phage' integrase family.</text>
</comment>
<dbReference type="SUPFAM" id="SSF56349">
    <property type="entry name" value="DNA breaking-rejoining enzymes"/>
    <property type="match status" value="1"/>
</dbReference>
<name>A0A8S5NEX0_9CAUD</name>